<gene>
    <name evidence="7" type="ORF">FOB64_000885</name>
</gene>
<accession>A0A8H6C353</accession>
<dbReference type="GO" id="GO:0005758">
    <property type="term" value="C:mitochondrial intermembrane space"/>
    <property type="evidence" value="ECO:0007669"/>
    <property type="project" value="UniProtKB-SubCell"/>
</dbReference>
<protein>
    <recommendedName>
        <fullName evidence="6">Cytochrome c oxidase-assembly factor COX23, mitochondrial</fullName>
    </recommendedName>
</protein>
<dbReference type="EMBL" id="JABWAD010000010">
    <property type="protein sequence ID" value="KAF6071930.1"/>
    <property type="molecule type" value="Genomic_DNA"/>
</dbReference>
<comment type="similarity">
    <text evidence="5">Belongs to the COX23 family.</text>
</comment>
<comment type="caution">
    <text evidence="7">The sequence shown here is derived from an EMBL/GenBank/DDBJ whole genome shotgun (WGS) entry which is preliminary data.</text>
</comment>
<reference evidence="7 8" key="1">
    <citation type="submission" date="2020-03" db="EMBL/GenBank/DDBJ databases">
        <title>FDA dAtabase for Regulatory Grade micrObial Sequences (FDA-ARGOS): Supporting development and validation of Infectious Disease Dx tests.</title>
        <authorList>
            <person name="Campos J."/>
            <person name="Goldberg B."/>
            <person name="Tallon L."/>
            <person name="Sadzewicz L."/>
            <person name="Vavikolanu K."/>
            <person name="Mehta A."/>
            <person name="Aluvathingal J."/>
            <person name="Nadendla S."/>
            <person name="Nandy P."/>
            <person name="Geyer C."/>
            <person name="Yan Y."/>
            <person name="Sichtig H."/>
        </authorList>
    </citation>
    <scope>NUCLEOTIDE SEQUENCE [LARGE SCALE GENOMIC DNA]</scope>
    <source>
        <strain evidence="7 8">FDAARGOS_656</strain>
    </source>
</reference>
<evidence type="ECO:0000256" key="6">
    <source>
        <dbReference type="ARBA" id="ARBA00041104"/>
    </source>
</evidence>
<comment type="subcellular location">
    <subcellularLocation>
        <location evidence="2">Mitochondrion intermembrane space</location>
    </subcellularLocation>
</comment>
<sequence length="145" mass="17281">MLKVVPTNFLSFISGKFLYTHNSKEYNTTATTTPTTKQQPTKLISDEVEKDTSKVDFTKGGVEEFKFYPDNPKSHRHKYKWSMKEPSKFYDPCEESRMASMDCLYRNQDDKYACQEFFDAYRECRKDFFRKKRQDNRDGAKGWGW</sequence>
<organism evidence="7 8">
    <name type="scientific">Candida albicans</name>
    <name type="common">Yeast</name>
    <dbReference type="NCBI Taxonomy" id="5476"/>
    <lineage>
        <taxon>Eukaryota</taxon>
        <taxon>Fungi</taxon>
        <taxon>Dikarya</taxon>
        <taxon>Ascomycota</taxon>
        <taxon>Saccharomycotina</taxon>
        <taxon>Pichiomycetes</taxon>
        <taxon>Debaryomycetaceae</taxon>
        <taxon>Candida/Lodderomyces clade</taxon>
        <taxon>Candida</taxon>
    </lineage>
</organism>
<dbReference type="InterPro" id="IPR009069">
    <property type="entry name" value="Cys_alpha_HP_mot_SF"/>
</dbReference>
<evidence type="ECO:0000313" key="8">
    <source>
        <dbReference type="Proteomes" id="UP000536275"/>
    </source>
</evidence>
<evidence type="ECO:0000256" key="1">
    <source>
        <dbReference type="ARBA" id="ARBA00003875"/>
    </source>
</evidence>
<dbReference type="PANTHER" id="PTHR46811:SF1">
    <property type="entry name" value="COILED-COIL-HELIX-COILED-COIL-HELIX DOMAIN-CONTAINING PROTEIN 7"/>
    <property type="match status" value="1"/>
</dbReference>
<evidence type="ECO:0000256" key="2">
    <source>
        <dbReference type="ARBA" id="ARBA00004569"/>
    </source>
</evidence>
<proteinExistence type="inferred from homology"/>
<dbReference type="SUPFAM" id="SSF47072">
    <property type="entry name" value="Cysteine alpha-hairpin motif"/>
    <property type="match status" value="1"/>
</dbReference>
<comment type="function">
    <text evidence="1">Required for the assembly of cytochrome c oxidase.</text>
</comment>
<keyword evidence="4" id="KW-1015">Disulfide bond</keyword>
<evidence type="ECO:0000256" key="5">
    <source>
        <dbReference type="ARBA" id="ARBA00038264"/>
    </source>
</evidence>
<evidence type="ECO:0000256" key="3">
    <source>
        <dbReference type="ARBA" id="ARBA00023128"/>
    </source>
</evidence>
<keyword evidence="3" id="KW-0496">Mitochondrion</keyword>
<dbReference type="PANTHER" id="PTHR46811">
    <property type="entry name" value="COILED-COIL-HELIX-COILED-COIL-HELIX DOMAIN-CONTAINING PROTEIN 7"/>
    <property type="match status" value="1"/>
</dbReference>
<dbReference type="GO" id="GO:0033108">
    <property type="term" value="P:mitochondrial respiratory chain complex assembly"/>
    <property type="evidence" value="ECO:0007669"/>
    <property type="project" value="TreeGrafter"/>
</dbReference>
<evidence type="ECO:0000256" key="4">
    <source>
        <dbReference type="ARBA" id="ARBA00023157"/>
    </source>
</evidence>
<dbReference type="Proteomes" id="UP000536275">
    <property type="component" value="Unassembled WGS sequence"/>
</dbReference>
<dbReference type="InterPro" id="IPR051040">
    <property type="entry name" value="COX23"/>
</dbReference>
<evidence type="ECO:0000313" key="7">
    <source>
        <dbReference type="EMBL" id="KAF6071930.1"/>
    </source>
</evidence>
<dbReference type="PROSITE" id="PS51808">
    <property type="entry name" value="CHCH"/>
    <property type="match status" value="1"/>
</dbReference>
<dbReference type="AlphaFoldDB" id="A0A8H6C353"/>
<name>A0A8H6C353_CANAX</name>